<dbReference type="PANTHER" id="PTHR13381:SF0">
    <property type="entry name" value="MEDIATOR OF RNA POLYMERASE II TRANSCRIPTION SUBUNIT 21"/>
    <property type="match status" value="1"/>
</dbReference>
<keyword evidence="6 8" id="KW-0804">Transcription</keyword>
<keyword evidence="5 8" id="KW-0010">Activator</keyword>
<dbReference type="RefSeq" id="XP_003026481.1">
    <property type="nucleotide sequence ID" value="XM_003026435.1"/>
</dbReference>
<evidence type="ECO:0000256" key="4">
    <source>
        <dbReference type="ARBA" id="ARBA00023015"/>
    </source>
</evidence>
<evidence type="ECO:0000313" key="10">
    <source>
        <dbReference type="EMBL" id="EFI91578.1"/>
    </source>
</evidence>
<dbReference type="InterPro" id="IPR037212">
    <property type="entry name" value="Med7/Med21-like"/>
</dbReference>
<evidence type="ECO:0000256" key="1">
    <source>
        <dbReference type="ARBA" id="ARBA00004123"/>
    </source>
</evidence>
<dbReference type="eggNOG" id="ENOG502SB5Q">
    <property type="taxonomic scope" value="Eukaryota"/>
</dbReference>
<gene>
    <name evidence="10" type="ORF">SCHCODRAFT_62043</name>
</gene>
<dbReference type="VEuPathDB" id="FungiDB:SCHCODRAFT_02644968"/>
<name>D8QKC6_SCHCM</name>
<dbReference type="FunCoup" id="D8QKC6">
    <property type="interactions" value="42"/>
</dbReference>
<dbReference type="GO" id="GO:0003712">
    <property type="term" value="F:transcription coregulator activity"/>
    <property type="evidence" value="ECO:0007669"/>
    <property type="project" value="TreeGrafter"/>
</dbReference>
<evidence type="ECO:0000256" key="9">
    <source>
        <dbReference type="SAM" id="Coils"/>
    </source>
</evidence>
<evidence type="ECO:0000256" key="3">
    <source>
        <dbReference type="ARBA" id="ARBA00019691"/>
    </source>
</evidence>
<comment type="subunit">
    <text evidence="8">Component of the Mediator complex.</text>
</comment>
<comment type="subcellular location">
    <subcellularLocation>
        <location evidence="1 8">Nucleus</location>
    </subcellularLocation>
</comment>
<dbReference type="STRING" id="578458.D8QKC6"/>
<sequence>MLQEASHMDRITQLQDEIQQLLNIMAQSITYLTTRVNFMQISPEIPVTKKKTKFDPPDVFAQNTTELVTDLVRKAKQIEYLIQSLPEPEAEETQARRLQALESEMTQANEEYAKAVRRARNLHGQVTALLDLVLENPEADVVKA</sequence>
<dbReference type="OMA" id="LTTYHDH"/>
<dbReference type="InParanoid" id="D8QKC6"/>
<dbReference type="GeneID" id="9593389"/>
<dbReference type="GO" id="GO:0006357">
    <property type="term" value="P:regulation of transcription by RNA polymerase II"/>
    <property type="evidence" value="ECO:0007669"/>
    <property type="project" value="TreeGrafter"/>
</dbReference>
<evidence type="ECO:0000313" key="11">
    <source>
        <dbReference type="Proteomes" id="UP000007431"/>
    </source>
</evidence>
<dbReference type="Pfam" id="PF11221">
    <property type="entry name" value="Med21"/>
    <property type="match status" value="1"/>
</dbReference>
<dbReference type="HOGENOM" id="CLU_094271_2_0_1"/>
<comment type="function">
    <text evidence="8">Component of the Mediator complex, a coactivator involved in the regulated transcription of nearly all RNA polymerase II-dependent genes. Mediator functions as a bridge to convey information from gene-specific regulatory proteins to the basal RNA polymerase II transcription machinery. Mediator is recruited to promoters by direct interactions with regulatory proteins and serves as a scaffold for the assembly of a functional preinitiation complex with RNA polymerase II and the general transcription factors.</text>
</comment>
<dbReference type="GO" id="GO:0016592">
    <property type="term" value="C:mediator complex"/>
    <property type="evidence" value="ECO:0007669"/>
    <property type="project" value="UniProtKB-UniRule"/>
</dbReference>
<evidence type="ECO:0000256" key="7">
    <source>
        <dbReference type="ARBA" id="ARBA00023242"/>
    </source>
</evidence>
<evidence type="ECO:0000256" key="2">
    <source>
        <dbReference type="ARBA" id="ARBA00005770"/>
    </source>
</evidence>
<dbReference type="PANTHER" id="PTHR13381">
    <property type="entry name" value="RNA POLYMERASE II HOLOENZYME COMPONENT SRB7"/>
    <property type="match status" value="1"/>
</dbReference>
<feature type="coiled-coil region" evidence="9">
    <location>
        <begin position="91"/>
        <end position="125"/>
    </location>
</feature>
<accession>D8QKC6</accession>
<dbReference type="OrthoDB" id="526653at2759"/>
<proteinExistence type="inferred from homology"/>
<dbReference type="Gene3D" id="6.10.280.10">
    <property type="entry name" value="Mediator complex, subunit Med21"/>
    <property type="match status" value="1"/>
</dbReference>
<keyword evidence="4 8" id="KW-0805">Transcription regulation</keyword>
<organism evidence="11">
    <name type="scientific">Schizophyllum commune (strain H4-8 / FGSC 9210)</name>
    <name type="common">Split gill fungus</name>
    <dbReference type="NCBI Taxonomy" id="578458"/>
    <lineage>
        <taxon>Eukaryota</taxon>
        <taxon>Fungi</taxon>
        <taxon>Dikarya</taxon>
        <taxon>Basidiomycota</taxon>
        <taxon>Agaricomycotina</taxon>
        <taxon>Agaricomycetes</taxon>
        <taxon>Agaricomycetidae</taxon>
        <taxon>Agaricales</taxon>
        <taxon>Schizophyllaceae</taxon>
        <taxon>Schizophyllum</taxon>
    </lineage>
</organism>
<dbReference type="SUPFAM" id="SSF140718">
    <property type="entry name" value="Mediator hinge subcomplex-like"/>
    <property type="match status" value="1"/>
</dbReference>
<evidence type="ECO:0000256" key="8">
    <source>
        <dbReference type="RuleBase" id="RU366036"/>
    </source>
</evidence>
<protein>
    <recommendedName>
        <fullName evidence="3 8">Mediator of RNA polymerase II transcription subunit 21</fullName>
    </recommendedName>
</protein>
<keyword evidence="9" id="KW-0175">Coiled coil</keyword>
<keyword evidence="11" id="KW-1185">Reference proteome</keyword>
<dbReference type="EMBL" id="GL377316">
    <property type="protein sequence ID" value="EFI91578.1"/>
    <property type="molecule type" value="Genomic_DNA"/>
</dbReference>
<reference evidence="10 11" key="1">
    <citation type="journal article" date="2010" name="Nat. Biotechnol.">
        <title>Genome sequence of the model mushroom Schizophyllum commune.</title>
        <authorList>
            <person name="Ohm R.A."/>
            <person name="de Jong J.F."/>
            <person name="Lugones L.G."/>
            <person name="Aerts A."/>
            <person name="Kothe E."/>
            <person name="Stajich J.E."/>
            <person name="de Vries R.P."/>
            <person name="Record E."/>
            <person name="Levasseur A."/>
            <person name="Baker S.E."/>
            <person name="Bartholomew K.A."/>
            <person name="Coutinho P.M."/>
            <person name="Erdmann S."/>
            <person name="Fowler T.J."/>
            <person name="Gathman A.C."/>
            <person name="Lombard V."/>
            <person name="Henrissat B."/>
            <person name="Knabe N."/>
            <person name="Kuees U."/>
            <person name="Lilly W.W."/>
            <person name="Lindquist E."/>
            <person name="Lucas S."/>
            <person name="Magnuson J.K."/>
            <person name="Piumi F."/>
            <person name="Raudaskoski M."/>
            <person name="Salamov A."/>
            <person name="Schmutz J."/>
            <person name="Schwarze F.W.M.R."/>
            <person name="vanKuyk P.A."/>
            <person name="Horton J.S."/>
            <person name="Grigoriev I.V."/>
            <person name="Woesten H.A.B."/>
        </authorList>
    </citation>
    <scope>NUCLEOTIDE SEQUENCE [LARGE SCALE GENOMIC DNA]</scope>
    <source>
        <strain evidence="11">H4-8 / FGSC 9210</strain>
    </source>
</reference>
<dbReference type="KEGG" id="scm:SCHCO_02644968"/>
<comment type="similarity">
    <text evidence="2 8">Belongs to the Mediator complex subunit 21 family.</text>
</comment>
<dbReference type="InterPro" id="IPR021384">
    <property type="entry name" value="Mediator_Med21"/>
</dbReference>
<evidence type="ECO:0000256" key="6">
    <source>
        <dbReference type="ARBA" id="ARBA00023163"/>
    </source>
</evidence>
<dbReference type="Proteomes" id="UP000007431">
    <property type="component" value="Unassembled WGS sequence"/>
</dbReference>
<keyword evidence="7 8" id="KW-0539">Nucleus</keyword>
<dbReference type="AlphaFoldDB" id="D8QKC6"/>
<evidence type="ECO:0000256" key="5">
    <source>
        <dbReference type="ARBA" id="ARBA00023159"/>
    </source>
</evidence>